<dbReference type="InterPro" id="IPR011033">
    <property type="entry name" value="PRC_barrel-like_sf"/>
</dbReference>
<name>A0A372GPR2_9ACTN</name>
<dbReference type="GO" id="GO:0030077">
    <property type="term" value="C:plasma membrane light-harvesting complex"/>
    <property type="evidence" value="ECO:0007669"/>
    <property type="project" value="InterPro"/>
</dbReference>
<sequence>MLKVEDIREWRGHQVIDASGSKVGEMEAVYVDTATDRPSFITIKVGLPTRQRLVFAPLDGATVGPGHVRVAHGKRQIKNAPSIGMDGELLAGDEQAVFAHYDMPYEAAPDERRLARR</sequence>
<accession>A0A372GPR2</accession>
<organism evidence="2 3">
    <name type="scientific">Actinomadura spongiicola</name>
    <dbReference type="NCBI Taxonomy" id="2303421"/>
    <lineage>
        <taxon>Bacteria</taxon>
        <taxon>Bacillati</taxon>
        <taxon>Actinomycetota</taxon>
        <taxon>Actinomycetes</taxon>
        <taxon>Streptosporangiales</taxon>
        <taxon>Thermomonosporaceae</taxon>
        <taxon>Actinomadura</taxon>
    </lineage>
</organism>
<protein>
    <submittedName>
        <fullName evidence="2">PRC-barrel domain containing protein</fullName>
    </submittedName>
</protein>
<dbReference type="Proteomes" id="UP000262882">
    <property type="component" value="Unassembled WGS sequence"/>
</dbReference>
<dbReference type="OrthoDB" id="3712018at2"/>
<dbReference type="RefSeq" id="WP_117397593.1">
    <property type="nucleotide sequence ID" value="NZ_QVNQ01000001.1"/>
</dbReference>
<dbReference type="InterPro" id="IPR027275">
    <property type="entry name" value="PRC-brl_dom"/>
</dbReference>
<feature type="domain" description="PRC-barrel" evidence="1">
    <location>
        <begin position="6"/>
        <end position="72"/>
    </location>
</feature>
<dbReference type="AlphaFoldDB" id="A0A372GPR2"/>
<gene>
    <name evidence="2" type="ORF">D0T12_02520</name>
</gene>
<dbReference type="EMBL" id="QVNQ01000001">
    <property type="protein sequence ID" value="RFS87142.1"/>
    <property type="molecule type" value="Genomic_DNA"/>
</dbReference>
<proteinExistence type="predicted"/>
<keyword evidence="3" id="KW-1185">Reference proteome</keyword>
<dbReference type="InterPro" id="IPR014747">
    <property type="entry name" value="Bac_photo_RC_H_C"/>
</dbReference>
<reference evidence="2 3" key="1">
    <citation type="submission" date="2018-08" db="EMBL/GenBank/DDBJ databases">
        <title>Actinomadura spongicola sp. nov., isolated from marine sponge Leucetta chagosensis.</title>
        <authorList>
            <person name="Li L."/>
            <person name="Lin H.W."/>
        </authorList>
    </citation>
    <scope>NUCLEOTIDE SEQUENCE [LARGE SCALE GENOMIC DNA]</scope>
    <source>
        <strain evidence="2 3">LHW52907</strain>
    </source>
</reference>
<dbReference type="SUPFAM" id="SSF50346">
    <property type="entry name" value="PRC-barrel domain"/>
    <property type="match status" value="1"/>
</dbReference>
<dbReference type="GO" id="GO:0019684">
    <property type="term" value="P:photosynthesis, light reaction"/>
    <property type="evidence" value="ECO:0007669"/>
    <property type="project" value="InterPro"/>
</dbReference>
<comment type="caution">
    <text evidence="2">The sequence shown here is derived from an EMBL/GenBank/DDBJ whole genome shotgun (WGS) entry which is preliminary data.</text>
</comment>
<evidence type="ECO:0000259" key="1">
    <source>
        <dbReference type="Pfam" id="PF05239"/>
    </source>
</evidence>
<evidence type="ECO:0000313" key="2">
    <source>
        <dbReference type="EMBL" id="RFS87142.1"/>
    </source>
</evidence>
<evidence type="ECO:0000313" key="3">
    <source>
        <dbReference type="Proteomes" id="UP000262882"/>
    </source>
</evidence>
<dbReference type="Gene3D" id="3.90.50.10">
    <property type="entry name" value="Photosynthetic Reaction Center, subunit H, domain 2"/>
    <property type="match status" value="1"/>
</dbReference>
<dbReference type="Pfam" id="PF05239">
    <property type="entry name" value="PRC"/>
    <property type="match status" value="1"/>
</dbReference>